<proteinExistence type="predicted"/>
<evidence type="ECO:0000313" key="6">
    <source>
        <dbReference type="Proteomes" id="UP001157114"/>
    </source>
</evidence>
<dbReference type="Gene3D" id="2.60.120.10">
    <property type="entry name" value="Jelly Rolls"/>
    <property type="match status" value="1"/>
</dbReference>
<dbReference type="InterPro" id="IPR009057">
    <property type="entry name" value="Homeodomain-like_sf"/>
</dbReference>
<dbReference type="Pfam" id="PF12833">
    <property type="entry name" value="HTH_18"/>
    <property type="match status" value="1"/>
</dbReference>
<gene>
    <name evidence="5" type="ORF">MU1_49920</name>
</gene>
<evidence type="ECO:0000313" key="5">
    <source>
        <dbReference type="EMBL" id="GLX70646.1"/>
    </source>
</evidence>
<dbReference type="RefSeq" id="WP_284241419.1">
    <property type="nucleotide sequence ID" value="NZ_BSSQ01000019.1"/>
</dbReference>
<dbReference type="InterPro" id="IPR037923">
    <property type="entry name" value="HTH-like"/>
</dbReference>
<protein>
    <recommendedName>
        <fullName evidence="4">HTH araC/xylS-type domain-containing protein</fullName>
    </recommendedName>
</protein>
<name>A0ABQ6GMS7_9BACL</name>
<keyword evidence="1" id="KW-0805">Transcription regulation</keyword>
<feature type="domain" description="HTH araC/xylS-type" evidence="4">
    <location>
        <begin position="187"/>
        <end position="287"/>
    </location>
</feature>
<keyword evidence="2" id="KW-0238">DNA-binding</keyword>
<evidence type="ECO:0000259" key="4">
    <source>
        <dbReference type="PROSITE" id="PS01124"/>
    </source>
</evidence>
<evidence type="ECO:0000256" key="1">
    <source>
        <dbReference type="ARBA" id="ARBA00023015"/>
    </source>
</evidence>
<sequence>MDFSKFHPYVYYATKYPFYRGQTSLNRHVYSSSIYFISEGKGLLRLRGAEYEATPGMMVYIEPGQPHDWIADAEDPMTHVCCYFDWYYVDRTVAFEDEAAPICYERELLQADLLGEAFPYPLPEIANVGASLLSWTDLLQRSYISNEHTNERTFLRSMSAQSQFSEFIHQFLAFSLQDSYIPDPRISKLLERIEVELLGGAEIELERYAEEIGVSRGYFFELFKRTTGLSPIQYVNQFRISRAKEDLRSSNLSIVQIADKYHFSSVHYFSRTFRKYTGKSPQMFRGSELERNLGES</sequence>
<dbReference type="InterPro" id="IPR018060">
    <property type="entry name" value="HTH_AraC"/>
</dbReference>
<dbReference type="PROSITE" id="PS01124">
    <property type="entry name" value="HTH_ARAC_FAMILY_2"/>
    <property type="match status" value="1"/>
</dbReference>
<dbReference type="SMART" id="SM00342">
    <property type="entry name" value="HTH_ARAC"/>
    <property type="match status" value="1"/>
</dbReference>
<organism evidence="5 6">
    <name type="scientific">Paenibacillus glycanilyticus</name>
    <dbReference type="NCBI Taxonomy" id="126569"/>
    <lineage>
        <taxon>Bacteria</taxon>
        <taxon>Bacillati</taxon>
        <taxon>Bacillota</taxon>
        <taxon>Bacilli</taxon>
        <taxon>Bacillales</taxon>
        <taxon>Paenibacillaceae</taxon>
        <taxon>Paenibacillus</taxon>
    </lineage>
</organism>
<dbReference type="SUPFAM" id="SSF51215">
    <property type="entry name" value="Regulatory protein AraC"/>
    <property type="match status" value="1"/>
</dbReference>
<reference evidence="5 6" key="1">
    <citation type="submission" date="2023-03" db="EMBL/GenBank/DDBJ databases">
        <title>Draft genome sequence of the bacteria which degrade cell wall of Tricholomamatutake.</title>
        <authorList>
            <person name="Konishi Y."/>
            <person name="Fukuta Y."/>
            <person name="Shirasaka N."/>
        </authorList>
    </citation>
    <scope>NUCLEOTIDE SEQUENCE [LARGE SCALE GENOMIC DNA]</scope>
    <source>
        <strain evidence="6">mu1</strain>
    </source>
</reference>
<dbReference type="PANTHER" id="PTHR43280">
    <property type="entry name" value="ARAC-FAMILY TRANSCRIPTIONAL REGULATOR"/>
    <property type="match status" value="1"/>
</dbReference>
<dbReference type="InterPro" id="IPR003313">
    <property type="entry name" value="AraC-bd"/>
</dbReference>
<keyword evidence="6" id="KW-1185">Reference proteome</keyword>
<dbReference type="Gene3D" id="1.10.10.60">
    <property type="entry name" value="Homeodomain-like"/>
    <property type="match status" value="2"/>
</dbReference>
<comment type="caution">
    <text evidence="5">The sequence shown here is derived from an EMBL/GenBank/DDBJ whole genome shotgun (WGS) entry which is preliminary data.</text>
</comment>
<dbReference type="SUPFAM" id="SSF46689">
    <property type="entry name" value="Homeodomain-like"/>
    <property type="match status" value="2"/>
</dbReference>
<accession>A0ABQ6GMS7</accession>
<evidence type="ECO:0000256" key="2">
    <source>
        <dbReference type="ARBA" id="ARBA00023125"/>
    </source>
</evidence>
<dbReference type="Proteomes" id="UP001157114">
    <property type="component" value="Unassembled WGS sequence"/>
</dbReference>
<dbReference type="Pfam" id="PF02311">
    <property type="entry name" value="AraC_binding"/>
    <property type="match status" value="1"/>
</dbReference>
<keyword evidence="3" id="KW-0804">Transcription</keyword>
<dbReference type="EMBL" id="BSSQ01000019">
    <property type="protein sequence ID" value="GLX70646.1"/>
    <property type="molecule type" value="Genomic_DNA"/>
</dbReference>
<evidence type="ECO:0000256" key="3">
    <source>
        <dbReference type="ARBA" id="ARBA00023163"/>
    </source>
</evidence>
<dbReference type="InterPro" id="IPR014710">
    <property type="entry name" value="RmlC-like_jellyroll"/>
</dbReference>
<dbReference type="PANTHER" id="PTHR43280:SF2">
    <property type="entry name" value="HTH-TYPE TRANSCRIPTIONAL REGULATOR EXSA"/>
    <property type="match status" value="1"/>
</dbReference>